<dbReference type="Proteomes" id="UP000185511">
    <property type="component" value="Chromosome"/>
</dbReference>
<accession>A0AAC9LGE8</accession>
<protein>
    <submittedName>
        <fullName evidence="2">Uncharacterized protein</fullName>
    </submittedName>
</protein>
<feature type="region of interest" description="Disordered" evidence="1">
    <location>
        <begin position="1"/>
        <end position="21"/>
    </location>
</feature>
<dbReference type="RefSeq" id="WP_157442336.1">
    <property type="nucleotide sequence ID" value="NZ_CP016076.1"/>
</dbReference>
<feature type="compositionally biased region" description="Polar residues" evidence="1">
    <location>
        <begin position="1"/>
        <end position="11"/>
    </location>
</feature>
<reference evidence="3" key="1">
    <citation type="submission" date="2016-06" db="EMBL/GenBank/DDBJ databases">
        <title>Complete genome sequence of Actinoalloteichus fjordicus DSM 46855 (=ADI127-17), type strain of the new species Actinoalloteichus fjordicus.</title>
        <authorList>
            <person name="Ruckert C."/>
            <person name="Nouioui I."/>
            <person name="Willmese J."/>
            <person name="van Wezel G."/>
            <person name="Klenk H.-P."/>
            <person name="Kalinowski J."/>
            <person name="Zotchev S.B."/>
        </authorList>
    </citation>
    <scope>NUCLEOTIDE SEQUENCE [LARGE SCALE GENOMIC DNA]</scope>
    <source>
        <strain evidence="3">ADI127-7</strain>
    </source>
</reference>
<sequence length="51" mass="5725">MNPRQSLSGGSRTLKMTVPHDDNPLVTDYITAFEKIISHSHDLREDDTTSP</sequence>
<name>A0AAC9LGE8_9PSEU</name>
<evidence type="ECO:0000256" key="1">
    <source>
        <dbReference type="SAM" id="MobiDB-lite"/>
    </source>
</evidence>
<keyword evidence="3" id="KW-1185">Reference proteome</keyword>
<proteinExistence type="predicted"/>
<dbReference type="AlphaFoldDB" id="A0AAC9LGE8"/>
<gene>
    <name evidence="2" type="ORF">UA74_27300</name>
</gene>
<organism evidence="2 3">
    <name type="scientific">Actinoalloteichus fjordicus</name>
    <dbReference type="NCBI Taxonomy" id="1612552"/>
    <lineage>
        <taxon>Bacteria</taxon>
        <taxon>Bacillati</taxon>
        <taxon>Actinomycetota</taxon>
        <taxon>Actinomycetes</taxon>
        <taxon>Pseudonocardiales</taxon>
        <taxon>Pseudonocardiaceae</taxon>
        <taxon>Actinoalloteichus</taxon>
    </lineage>
</organism>
<evidence type="ECO:0000313" key="2">
    <source>
        <dbReference type="EMBL" id="APU17463.1"/>
    </source>
</evidence>
<dbReference type="EMBL" id="CP016076">
    <property type="protein sequence ID" value="APU17463.1"/>
    <property type="molecule type" value="Genomic_DNA"/>
</dbReference>
<dbReference type="KEGG" id="acad:UA74_27300"/>
<evidence type="ECO:0000313" key="3">
    <source>
        <dbReference type="Proteomes" id="UP000185511"/>
    </source>
</evidence>